<evidence type="ECO:0000313" key="3">
    <source>
        <dbReference type="Proteomes" id="UP000190367"/>
    </source>
</evidence>
<dbReference type="Gene3D" id="2.130.10.10">
    <property type="entry name" value="YVTN repeat-like/Quinoprotein amine dehydrogenase"/>
    <property type="match status" value="1"/>
</dbReference>
<sequence>MISLNKLQRLLPLLSMAAALLLFATGCMSSGGNDIVSITLLPQGQNAIRIKTAVLCTDTVDAAVEYWQKGKEQQHTVTPLSEHQVSHSIVLTNLLPEKAYEYRVLTGHGKDLYPSKTYTFNTFGLPVWMKDMFSVVCPDSSVLPAAFKKGYVMLTRRDDPGVLFLLNAKGSIVWYHQVSGTGFKVARFTEHNTFLTLLGGPGYETSYGDQILELSVSGDTLAHLKKGQQDFQQTIHHEILLNQADQFVTLCVEERIFDLSRKGGSKQDTVKGDGILVLDRQGKQIWKWTVFDVLDPLDDKNILKEKQDWMHANCIAFDTDGNYLISFYNNGQIWKIDARTGKRLWTFGKNGDFNLPAASLFDQAHALHINEHGELMFFDNGVSKKTSRTLSFKLDENEKQATLCINTTLPPENYNERMGSSYLVSDTTLLQCATKRNTVILTNFQGRFLWLLRTGMSSYRASFIPAEKLAPYIIQPGYEQ</sequence>
<dbReference type="RefSeq" id="WP_078666787.1">
    <property type="nucleotide sequence ID" value="NZ_FUWZ01000001.1"/>
</dbReference>
<dbReference type="PANTHER" id="PTHR35340:SF5">
    <property type="entry name" value="ASST-DOMAIN-CONTAINING PROTEIN"/>
    <property type="match status" value="1"/>
</dbReference>
<dbReference type="CDD" id="cd00063">
    <property type="entry name" value="FN3"/>
    <property type="match status" value="1"/>
</dbReference>
<protein>
    <submittedName>
        <fullName evidence="2">Arylsulfotransferase (ASST)</fullName>
    </submittedName>
</protein>
<keyword evidence="2" id="KW-0808">Transferase</keyword>
<reference evidence="3" key="1">
    <citation type="submission" date="2017-02" db="EMBL/GenBank/DDBJ databases">
        <authorList>
            <person name="Varghese N."/>
            <person name="Submissions S."/>
        </authorList>
    </citation>
    <scope>NUCLEOTIDE SEQUENCE [LARGE SCALE GENOMIC DNA]</scope>
    <source>
        <strain evidence="3">DSM 22224</strain>
    </source>
</reference>
<dbReference type="InterPro" id="IPR053143">
    <property type="entry name" value="Arylsulfate_ST"/>
</dbReference>
<organism evidence="2 3">
    <name type="scientific">Chitinophaga eiseniae</name>
    <dbReference type="NCBI Taxonomy" id="634771"/>
    <lineage>
        <taxon>Bacteria</taxon>
        <taxon>Pseudomonadati</taxon>
        <taxon>Bacteroidota</taxon>
        <taxon>Chitinophagia</taxon>
        <taxon>Chitinophagales</taxon>
        <taxon>Chitinophagaceae</taxon>
        <taxon>Chitinophaga</taxon>
    </lineage>
</organism>
<evidence type="ECO:0000256" key="1">
    <source>
        <dbReference type="SAM" id="SignalP"/>
    </source>
</evidence>
<dbReference type="GO" id="GO:0046872">
    <property type="term" value="F:metal ion binding"/>
    <property type="evidence" value="ECO:0007669"/>
    <property type="project" value="InterPro"/>
</dbReference>
<dbReference type="STRING" id="634771.SAMN04488128_10149"/>
<dbReference type="GO" id="GO:0004062">
    <property type="term" value="F:aryl sulfotransferase activity"/>
    <property type="evidence" value="ECO:0007669"/>
    <property type="project" value="InterPro"/>
</dbReference>
<keyword evidence="1" id="KW-0732">Signal</keyword>
<name>A0A1T4KBX4_9BACT</name>
<dbReference type="EMBL" id="FUWZ01000001">
    <property type="protein sequence ID" value="SJZ39958.1"/>
    <property type="molecule type" value="Genomic_DNA"/>
</dbReference>
<dbReference type="SUPFAM" id="SSF49363">
    <property type="entry name" value="Purple acid phosphatase, N-terminal domain"/>
    <property type="match status" value="1"/>
</dbReference>
<dbReference type="InterPro" id="IPR010262">
    <property type="entry name" value="Arylsulfotransferase_bact"/>
</dbReference>
<dbReference type="OrthoDB" id="304912at2"/>
<feature type="signal peptide" evidence="1">
    <location>
        <begin position="1"/>
        <end position="24"/>
    </location>
</feature>
<dbReference type="GO" id="GO:0003993">
    <property type="term" value="F:acid phosphatase activity"/>
    <property type="evidence" value="ECO:0007669"/>
    <property type="project" value="InterPro"/>
</dbReference>
<dbReference type="Pfam" id="PF05935">
    <property type="entry name" value="Arylsulfotrans"/>
    <property type="match status" value="1"/>
</dbReference>
<proteinExistence type="predicted"/>
<dbReference type="Proteomes" id="UP000190367">
    <property type="component" value="Unassembled WGS sequence"/>
</dbReference>
<gene>
    <name evidence="2" type="ORF">SAMN04488128_10149</name>
</gene>
<accession>A0A1T4KBX4</accession>
<dbReference type="SUPFAM" id="SSF50998">
    <property type="entry name" value="Quinoprotein alcohol dehydrogenase-like"/>
    <property type="match status" value="1"/>
</dbReference>
<dbReference type="InterPro" id="IPR015943">
    <property type="entry name" value="WD40/YVTN_repeat-like_dom_sf"/>
</dbReference>
<dbReference type="InterPro" id="IPR003961">
    <property type="entry name" value="FN3_dom"/>
</dbReference>
<dbReference type="InterPro" id="IPR008963">
    <property type="entry name" value="Purple_acid_Pase-like_N"/>
</dbReference>
<dbReference type="AlphaFoldDB" id="A0A1T4KBX4"/>
<dbReference type="PROSITE" id="PS51257">
    <property type="entry name" value="PROKAR_LIPOPROTEIN"/>
    <property type="match status" value="1"/>
</dbReference>
<evidence type="ECO:0000313" key="2">
    <source>
        <dbReference type="EMBL" id="SJZ39958.1"/>
    </source>
</evidence>
<dbReference type="InterPro" id="IPR011047">
    <property type="entry name" value="Quinoprotein_ADH-like_sf"/>
</dbReference>
<dbReference type="PANTHER" id="PTHR35340">
    <property type="entry name" value="PQQ ENZYME REPEAT PROTEIN-RELATED"/>
    <property type="match status" value="1"/>
</dbReference>
<keyword evidence="3" id="KW-1185">Reference proteome</keyword>
<feature type="chain" id="PRO_5012256207" evidence="1">
    <location>
        <begin position="25"/>
        <end position="480"/>
    </location>
</feature>